<protein>
    <submittedName>
        <fullName evidence="3">Uncharacterized protein</fullName>
    </submittedName>
</protein>
<dbReference type="EMBL" id="LR796682">
    <property type="protein sequence ID" value="CAB4159241.1"/>
    <property type="molecule type" value="Genomic_DNA"/>
</dbReference>
<evidence type="ECO:0000256" key="1">
    <source>
        <dbReference type="SAM" id="Coils"/>
    </source>
</evidence>
<evidence type="ECO:0000256" key="2">
    <source>
        <dbReference type="SAM" id="MobiDB-lite"/>
    </source>
</evidence>
<organism evidence="3">
    <name type="scientific">uncultured Caudovirales phage</name>
    <dbReference type="NCBI Taxonomy" id="2100421"/>
    <lineage>
        <taxon>Viruses</taxon>
        <taxon>Duplodnaviria</taxon>
        <taxon>Heunggongvirae</taxon>
        <taxon>Uroviricota</taxon>
        <taxon>Caudoviricetes</taxon>
        <taxon>Peduoviridae</taxon>
        <taxon>Maltschvirus</taxon>
        <taxon>Maltschvirus maltsch</taxon>
    </lineage>
</organism>
<keyword evidence="1" id="KW-0175">Coiled coil</keyword>
<feature type="region of interest" description="Disordered" evidence="2">
    <location>
        <begin position="563"/>
        <end position="620"/>
    </location>
</feature>
<proteinExistence type="predicted"/>
<feature type="coiled-coil region" evidence="1">
    <location>
        <begin position="529"/>
        <end position="560"/>
    </location>
</feature>
<gene>
    <name evidence="3" type="ORF">UFOVP706_70</name>
</gene>
<sequence length="620" mass="69364">MFGPMAGQFWGGYMQEGDRIERRRLDFSRAFNEFRRDNPHATLDDLQGQINSIYGGRNFLYGAPSNEVLQTISAQNQQRLAERNAMQQIEMAQRQAQTQRSVFDTAREIARMAPDAATAQQSFNEMFGNNPVASRIVSPDMMAGLHSRAGLEFASDPRNRELAIQVLRSGRTLKEIFPDQPPHMIQGLEQAARGEITRQDEDRRRQLRSTASQEMDLALRSGARTFNAQTGFADLDGELNNRFTEQVRTRDGQLLNQEADELSKDQAVQSQLLAGQRDEVRAMLARRIEGRIGRAPTDAEVTTAIDRVVSGARMQQSSQMATARTALDANAQAAFKSEFETRRDLGGSVIGNERQRAALFGTDTAGVTAGNLIQQLHERYAFSAEEIQAMGRYLRTSEGKAAITANPTENTIMGALRQQFPTILNRGDRATQERRRIEDVRRAAGLDLAQPTRVEDFIATTLTNTSRSRERSVSQLQGELEKIQSFTPDVALGRLSNLQREAVLGVERFEQELSRRLQTQNVWRDPSGRNMTQEDATQLLNEARQTQAQLLALIEDARRAAQARAAQQGRVPGQPGQQQRQPGFMERWNSETARQRQQRGAGGAEPLPPGTEMPSIPQSR</sequence>
<feature type="compositionally biased region" description="Low complexity" evidence="2">
    <location>
        <begin position="563"/>
        <end position="583"/>
    </location>
</feature>
<reference evidence="3" key="1">
    <citation type="submission" date="2020-04" db="EMBL/GenBank/DDBJ databases">
        <authorList>
            <person name="Chiriac C."/>
            <person name="Salcher M."/>
            <person name="Ghai R."/>
            <person name="Kavagutti S V."/>
        </authorList>
    </citation>
    <scope>NUCLEOTIDE SEQUENCE</scope>
</reference>
<evidence type="ECO:0000313" key="3">
    <source>
        <dbReference type="EMBL" id="CAB4159241.1"/>
    </source>
</evidence>
<accession>A0A6J5NPF8</accession>
<name>A0A6J5NPF8_9CAUD</name>